<dbReference type="AlphaFoldDB" id="A0A3E1NLB2"/>
<accession>A0A3E1NLB2</accession>
<keyword evidence="2" id="KW-1185">Reference proteome</keyword>
<dbReference type="Proteomes" id="UP000261284">
    <property type="component" value="Unassembled WGS sequence"/>
</dbReference>
<gene>
    <name evidence="1" type="ORF">DXN05_08050</name>
</gene>
<evidence type="ECO:0000313" key="1">
    <source>
        <dbReference type="EMBL" id="RFM28725.1"/>
    </source>
</evidence>
<name>A0A3E1NLB2_9BACT</name>
<sequence>MPFTLKQCDSRPAVIDNEIVISDETELAELVAYMLVGHYLHSKQIIKELNPTSPLLQESEIDLAIKRIGRDTDITKRDGWIFQMISWLALQHEYKALDYRCQPPHDAPAQHGLDGLAIILEGGDTLAKIIITEDKCTAGNQRSILPEVWKEFISFEGGIHNNKLVSRISPLIEHITGFMKKNENNIYEKNIRSYRVGINRSKTYETIKKRGDLFKGYSDCVPDLSGIHRRYAATMLQEDIRNWMQQFCDKITIFLNSLKKQNV</sequence>
<evidence type="ECO:0008006" key="3">
    <source>
        <dbReference type="Google" id="ProtNLM"/>
    </source>
</evidence>
<protein>
    <recommendedName>
        <fullName evidence="3">DUF1837 domain-containing protein</fullName>
    </recommendedName>
</protein>
<dbReference type="EMBL" id="QTJU01000002">
    <property type="protein sequence ID" value="RFM28725.1"/>
    <property type="molecule type" value="Genomic_DNA"/>
</dbReference>
<comment type="caution">
    <text evidence="1">The sequence shown here is derived from an EMBL/GenBank/DDBJ whole genome shotgun (WGS) entry which is preliminary data.</text>
</comment>
<evidence type="ECO:0000313" key="2">
    <source>
        <dbReference type="Proteomes" id="UP000261284"/>
    </source>
</evidence>
<proteinExistence type="predicted"/>
<dbReference type="OrthoDB" id="5117958at2"/>
<organism evidence="1 2">
    <name type="scientific">Deminuibacter soli</name>
    <dbReference type="NCBI Taxonomy" id="2291815"/>
    <lineage>
        <taxon>Bacteria</taxon>
        <taxon>Pseudomonadati</taxon>
        <taxon>Bacteroidota</taxon>
        <taxon>Chitinophagia</taxon>
        <taxon>Chitinophagales</taxon>
        <taxon>Chitinophagaceae</taxon>
        <taxon>Deminuibacter</taxon>
    </lineage>
</organism>
<reference evidence="1 2" key="1">
    <citation type="submission" date="2018-08" db="EMBL/GenBank/DDBJ databases">
        <title>Chitinophagaceae sp. K23C18032701, a novel bacterium isolated from forest soil.</title>
        <authorList>
            <person name="Wang C."/>
        </authorList>
    </citation>
    <scope>NUCLEOTIDE SEQUENCE [LARGE SCALE GENOMIC DNA]</scope>
    <source>
        <strain evidence="1 2">K23C18032701</strain>
    </source>
</reference>
<dbReference type="RefSeq" id="WP_116846714.1">
    <property type="nucleotide sequence ID" value="NZ_QTJU01000002.1"/>
</dbReference>